<name>A0A212JSB9_9FIRM</name>
<dbReference type="AlphaFoldDB" id="A0A212JSB9"/>
<protein>
    <submittedName>
        <fullName evidence="1">Uncharacterized protein</fullName>
    </submittedName>
</protein>
<gene>
    <name evidence="1" type="ORF">KL86CLO1_11628</name>
</gene>
<evidence type="ECO:0000313" key="1">
    <source>
        <dbReference type="EMBL" id="SBW02323.1"/>
    </source>
</evidence>
<accession>A0A212JSB9</accession>
<dbReference type="EMBL" id="FLUN01000001">
    <property type="protein sequence ID" value="SBW02323.1"/>
    <property type="molecule type" value="Genomic_DNA"/>
</dbReference>
<proteinExistence type="predicted"/>
<organism evidence="1">
    <name type="scientific">uncultured Eubacteriales bacterium</name>
    <dbReference type="NCBI Taxonomy" id="172733"/>
    <lineage>
        <taxon>Bacteria</taxon>
        <taxon>Bacillati</taxon>
        <taxon>Bacillota</taxon>
        <taxon>Clostridia</taxon>
        <taxon>Eubacteriales</taxon>
        <taxon>environmental samples</taxon>
    </lineage>
</organism>
<dbReference type="Pfam" id="PF16677">
    <property type="entry name" value="GP3_package"/>
    <property type="match status" value="1"/>
</dbReference>
<sequence>MKTNSRSNGRGQDWRKGQLKYTREELETRVKQYFDYCDENGRKYTKPGLILYLDISEDTFDNWLNNDGGKYTELFGVLKRAMVRMRDDLEQRGDTMSLFRLKQACYGGYSDRPTEDSGQGIKVAVSFGAGDGKVAIEYGK</sequence>
<dbReference type="InterPro" id="IPR032066">
    <property type="entry name" value="GP3_package"/>
</dbReference>
<reference evidence="1" key="1">
    <citation type="submission" date="2016-04" db="EMBL/GenBank/DDBJ databases">
        <authorList>
            <person name="Evans L.H."/>
            <person name="Alamgir A."/>
            <person name="Owens N."/>
            <person name="Weber N.D."/>
            <person name="Virtaneva K."/>
            <person name="Barbian K."/>
            <person name="Babar A."/>
            <person name="Rosenke K."/>
        </authorList>
    </citation>
    <scope>NUCLEOTIDE SEQUENCE</scope>
    <source>
        <strain evidence="1">86</strain>
    </source>
</reference>
<dbReference type="Gene3D" id="1.10.132.80">
    <property type="match status" value="1"/>
</dbReference>